<feature type="transmembrane region" description="Helical" evidence="1">
    <location>
        <begin position="192"/>
        <end position="211"/>
    </location>
</feature>
<comment type="caution">
    <text evidence="3">The sequence shown here is derived from an EMBL/GenBank/DDBJ whole genome shotgun (WGS) entry which is preliminary data.</text>
</comment>
<gene>
    <name evidence="3" type="ORF">ACFS7Y_09760</name>
</gene>
<reference evidence="4" key="1">
    <citation type="journal article" date="2019" name="Int. J. Syst. Evol. Microbiol.">
        <title>The Global Catalogue of Microorganisms (GCM) 10K type strain sequencing project: providing services to taxonomists for standard genome sequencing and annotation.</title>
        <authorList>
            <consortium name="The Broad Institute Genomics Platform"/>
            <consortium name="The Broad Institute Genome Sequencing Center for Infectious Disease"/>
            <person name="Wu L."/>
            <person name="Ma J."/>
        </authorList>
    </citation>
    <scope>NUCLEOTIDE SEQUENCE [LARGE SCALE GENOMIC DNA]</scope>
    <source>
        <strain evidence="4">KCTC 22814</strain>
    </source>
</reference>
<dbReference type="RefSeq" id="WP_320182953.1">
    <property type="nucleotide sequence ID" value="NZ_CP138332.1"/>
</dbReference>
<dbReference type="Pfam" id="PF18174">
    <property type="entry name" value="HU-CCDC81_bac_1"/>
    <property type="match status" value="1"/>
</dbReference>
<keyword evidence="4" id="KW-1185">Reference proteome</keyword>
<accession>A0ABW6BGP4</accession>
<evidence type="ECO:0000259" key="2">
    <source>
        <dbReference type="Pfam" id="PF18174"/>
    </source>
</evidence>
<sequence>MNLGKNVNNLLKRQPEVYIKGLGAFKRNHTPATYDEKRNVYLPPISYIDFDQTSNRGYDFIQYIAQLDAIDTKDAEAQIATVVGALLKEIREEGQAKLDDLGYLVSYGEGYVFKALDLSGFHYEPIAATLPPTSSVPAVDTAAETTPVSSSEKTEIPTPVAPVEQQPVSAEILEPFFENNSMGAKNTRSNTLWYILIALLALGTIAALYYFNKRAGRIANPVVVVEPQATEPDTLDAFSPVDSLNNADSLAESLVDTSQTEIAATETPDVPAEVPDQWQIVIGIHPTMAKANEHAVAMRKKGYTSVRAVPSKMVKNNKKVIWDTYATKEEMETALQYVRKNIEKDAWPDKIN</sequence>
<dbReference type="Proteomes" id="UP001597525">
    <property type="component" value="Unassembled WGS sequence"/>
</dbReference>
<organism evidence="3 4">
    <name type="scientific">Sphingobacterium bambusae</name>
    <dbReference type="NCBI Taxonomy" id="662858"/>
    <lineage>
        <taxon>Bacteria</taxon>
        <taxon>Pseudomonadati</taxon>
        <taxon>Bacteroidota</taxon>
        <taxon>Sphingobacteriia</taxon>
        <taxon>Sphingobacteriales</taxon>
        <taxon>Sphingobacteriaceae</taxon>
        <taxon>Sphingobacterium</taxon>
    </lineage>
</organism>
<name>A0ABW6BGP4_9SPHI</name>
<evidence type="ECO:0000313" key="3">
    <source>
        <dbReference type="EMBL" id="MFD2967674.1"/>
    </source>
</evidence>
<keyword evidence="1" id="KW-0812">Transmembrane</keyword>
<evidence type="ECO:0000256" key="1">
    <source>
        <dbReference type="SAM" id="Phobius"/>
    </source>
</evidence>
<dbReference type="EMBL" id="JBHUPB010000007">
    <property type="protein sequence ID" value="MFD2967674.1"/>
    <property type="molecule type" value="Genomic_DNA"/>
</dbReference>
<keyword evidence="1" id="KW-1133">Transmembrane helix</keyword>
<protein>
    <recommendedName>
        <fullName evidence="2">CCDC81-like prokaryotic HU domain-containing protein</fullName>
    </recommendedName>
</protein>
<evidence type="ECO:0000313" key="4">
    <source>
        <dbReference type="Proteomes" id="UP001597525"/>
    </source>
</evidence>
<keyword evidence="1" id="KW-0472">Membrane</keyword>
<proteinExistence type="predicted"/>
<dbReference type="InterPro" id="IPR040495">
    <property type="entry name" value="HU-CCDC81_bac_1"/>
</dbReference>
<feature type="domain" description="CCDC81-like prokaryotic HU" evidence="2">
    <location>
        <begin position="2"/>
        <end position="51"/>
    </location>
</feature>